<dbReference type="Proteomes" id="UP000256964">
    <property type="component" value="Unassembled WGS sequence"/>
</dbReference>
<dbReference type="SUPFAM" id="SSF52047">
    <property type="entry name" value="RNI-like"/>
    <property type="match status" value="1"/>
</dbReference>
<sequence>MTERSQTLVYGMALAHDPRTHSRNGPTIHCLPDEILVYVFVYLSEAWAWRKRFGYESTVRPRRRHNGSWTPLMLVCRRWRELGCTSARLWRAIDVDSSPERLRLALERSQGATLELYFHSPPIFLSSISLLTQQAHRLRKLLLPPMEGSHLPALHSLFSTDMPVLNELRLWVEDNADTPQADPASIRFCASRFPRLQYIRLSHVTFQWEPSAISNLRFLHLHSCHSLDSSLPIEKFLDVLSSGTKLEELRLYQFISTIAHNVPTGFERNVSLPRLRKLVVGDVPHLTALFLSSVTLPSNITLRVVGLLDATILANAQNRLLASLLPTDHGRLPILQAVTQVNFRNYDDFHVCGVAPNASITLKLRSELDLEELYTECALIEVAQIFQHAPVTELDIDCGPDTVDDRGVWVHLFAFFDRVRSLHVLPGQAVRPIWHALGGWSYPWEEPEDYQGVLCPELRVLDIEYLQWDEEAMDFILASLRRRHLRGLPKLDSLSIGFTYDIDSKSQRDDVVMETDLMIPSYEDHLSTYTAKFVWSRN</sequence>
<keyword evidence="3" id="KW-1185">Reference proteome</keyword>
<feature type="domain" description="F-box" evidence="1">
    <location>
        <begin position="29"/>
        <end position="94"/>
    </location>
</feature>
<reference evidence="2 3" key="1">
    <citation type="journal article" date="2018" name="Biotechnol. Biofuels">
        <title>Integrative visual omics of the white-rot fungus Polyporus brumalis exposes the biotechnological potential of its oxidative enzymes for delignifying raw plant biomass.</title>
        <authorList>
            <person name="Miyauchi S."/>
            <person name="Rancon A."/>
            <person name="Drula E."/>
            <person name="Hage H."/>
            <person name="Chaduli D."/>
            <person name="Favel A."/>
            <person name="Grisel S."/>
            <person name="Henrissat B."/>
            <person name="Herpoel-Gimbert I."/>
            <person name="Ruiz-Duenas F.J."/>
            <person name="Chevret D."/>
            <person name="Hainaut M."/>
            <person name="Lin J."/>
            <person name="Wang M."/>
            <person name="Pangilinan J."/>
            <person name="Lipzen A."/>
            <person name="Lesage-Meessen L."/>
            <person name="Navarro D."/>
            <person name="Riley R."/>
            <person name="Grigoriev I.V."/>
            <person name="Zhou S."/>
            <person name="Raouche S."/>
            <person name="Rosso M.N."/>
        </authorList>
    </citation>
    <scope>NUCLEOTIDE SEQUENCE [LARGE SCALE GENOMIC DNA]</scope>
    <source>
        <strain evidence="2 3">BRFM 1820</strain>
    </source>
</reference>
<gene>
    <name evidence="2" type="ORF">OH76DRAFT_1411316</name>
</gene>
<dbReference type="PANTHER" id="PTHR38926:SF72">
    <property type="entry name" value="IM:7136021-RELATED"/>
    <property type="match status" value="1"/>
</dbReference>
<evidence type="ECO:0000313" key="3">
    <source>
        <dbReference type="Proteomes" id="UP000256964"/>
    </source>
</evidence>
<dbReference type="EMBL" id="KZ857489">
    <property type="protein sequence ID" value="RDX42237.1"/>
    <property type="molecule type" value="Genomic_DNA"/>
</dbReference>
<proteinExistence type="predicted"/>
<dbReference type="OrthoDB" id="2754773at2759"/>
<name>A0A371CPV1_9APHY</name>
<organism evidence="2 3">
    <name type="scientific">Lentinus brumalis</name>
    <dbReference type="NCBI Taxonomy" id="2498619"/>
    <lineage>
        <taxon>Eukaryota</taxon>
        <taxon>Fungi</taxon>
        <taxon>Dikarya</taxon>
        <taxon>Basidiomycota</taxon>
        <taxon>Agaricomycotina</taxon>
        <taxon>Agaricomycetes</taxon>
        <taxon>Polyporales</taxon>
        <taxon>Polyporaceae</taxon>
        <taxon>Lentinus</taxon>
    </lineage>
</organism>
<accession>A0A371CPV1</accession>
<dbReference type="Gene3D" id="3.80.10.10">
    <property type="entry name" value="Ribonuclease Inhibitor"/>
    <property type="match status" value="1"/>
</dbReference>
<dbReference type="InterPro" id="IPR032675">
    <property type="entry name" value="LRR_dom_sf"/>
</dbReference>
<dbReference type="Gene3D" id="1.20.1280.50">
    <property type="match status" value="1"/>
</dbReference>
<dbReference type="InterPro" id="IPR001810">
    <property type="entry name" value="F-box_dom"/>
</dbReference>
<evidence type="ECO:0000313" key="2">
    <source>
        <dbReference type="EMBL" id="RDX42237.1"/>
    </source>
</evidence>
<dbReference type="Pfam" id="PF12937">
    <property type="entry name" value="F-box-like"/>
    <property type="match status" value="1"/>
</dbReference>
<dbReference type="AlphaFoldDB" id="A0A371CPV1"/>
<protein>
    <recommendedName>
        <fullName evidence="1">F-box domain-containing protein</fullName>
    </recommendedName>
</protein>
<evidence type="ECO:0000259" key="1">
    <source>
        <dbReference type="Pfam" id="PF12937"/>
    </source>
</evidence>
<dbReference type="PANTHER" id="PTHR38926">
    <property type="entry name" value="F-BOX DOMAIN CONTAINING PROTEIN, EXPRESSED"/>
    <property type="match status" value="1"/>
</dbReference>